<accession>A0A1L9QJQ1</accession>
<evidence type="ECO:0000313" key="1">
    <source>
        <dbReference type="EMBL" id="OJJ14569.1"/>
    </source>
</evidence>
<proteinExistence type="predicted"/>
<name>A0A1L9QJQ1_9CYAN</name>
<sequence>MPDSSIAIYFLHNYARGLFPALTKLARSEKVVPKDSLFYQVQLEGLDPKQSKLLLECLLLECLFPIPYRKRPYHYNTILILNSRLNADD</sequence>
<organism evidence="1 2">
    <name type="scientific">Roseofilum reptotaenium AO1-A</name>
    <dbReference type="NCBI Taxonomy" id="1925591"/>
    <lineage>
        <taxon>Bacteria</taxon>
        <taxon>Bacillati</taxon>
        <taxon>Cyanobacteriota</taxon>
        <taxon>Cyanophyceae</taxon>
        <taxon>Desertifilales</taxon>
        <taxon>Desertifilaceae</taxon>
        <taxon>Roseofilum</taxon>
    </lineage>
</organism>
<dbReference type="STRING" id="1925591.BI308_24975"/>
<comment type="caution">
    <text evidence="1">The sequence shown here is derived from an EMBL/GenBank/DDBJ whole genome shotgun (WGS) entry which is preliminary data.</text>
</comment>
<reference evidence="1" key="1">
    <citation type="submission" date="2016-10" db="EMBL/GenBank/DDBJ databases">
        <title>CRISPR-Cas defence system in Roseofilum reptotaenium: evidence of a bacteriophage-cyanobacterium arms race in the coral black band disease.</title>
        <authorList>
            <person name="Buerger P."/>
            <person name="Wood-Charlson E.M."/>
            <person name="Weynberg K.D."/>
            <person name="Willis B."/>
            <person name="Van Oppen M.J."/>
        </authorList>
    </citation>
    <scope>NUCLEOTIDE SEQUENCE [LARGE SCALE GENOMIC DNA]</scope>
    <source>
        <strain evidence="1">AO1-A</strain>
    </source>
</reference>
<dbReference type="Proteomes" id="UP000183940">
    <property type="component" value="Unassembled WGS sequence"/>
</dbReference>
<dbReference type="AlphaFoldDB" id="A0A1L9QJQ1"/>
<protein>
    <submittedName>
        <fullName evidence="1">Uncharacterized protein</fullName>
    </submittedName>
</protein>
<keyword evidence="2" id="KW-1185">Reference proteome</keyword>
<gene>
    <name evidence="1" type="ORF">BI308_24975</name>
</gene>
<evidence type="ECO:0000313" key="2">
    <source>
        <dbReference type="Proteomes" id="UP000183940"/>
    </source>
</evidence>
<dbReference type="EMBL" id="MLAW01000079">
    <property type="protein sequence ID" value="OJJ14569.1"/>
    <property type="molecule type" value="Genomic_DNA"/>
</dbReference>